<dbReference type="STRING" id="575540.Isop_1926"/>
<dbReference type="HOGENOM" id="CLU_026209_7_2_0"/>
<proteinExistence type="predicted"/>
<dbReference type="InterPro" id="IPR051044">
    <property type="entry name" value="MAG_DAG_Lipase"/>
</dbReference>
<reference key="1">
    <citation type="submission" date="2010-11" db="EMBL/GenBank/DDBJ databases">
        <title>The complete sequence of chromosome of Isophaera pallida ATCC 43644.</title>
        <authorList>
            <consortium name="US DOE Joint Genome Institute (JGI-PGF)"/>
            <person name="Lucas S."/>
            <person name="Copeland A."/>
            <person name="Lapidus A."/>
            <person name="Bruce D."/>
            <person name="Goodwin L."/>
            <person name="Pitluck S."/>
            <person name="Kyrpides N."/>
            <person name="Mavromatis K."/>
            <person name="Pagani I."/>
            <person name="Ivanova N."/>
            <person name="Saunders E."/>
            <person name="Brettin T."/>
            <person name="Detter J.C."/>
            <person name="Han C."/>
            <person name="Tapia R."/>
            <person name="Land M."/>
            <person name="Hauser L."/>
            <person name="Markowitz V."/>
            <person name="Cheng J.-F."/>
            <person name="Hugenholtz P."/>
            <person name="Woyke T."/>
            <person name="Wu D."/>
            <person name="Eisen J.A."/>
        </authorList>
    </citation>
    <scope>NUCLEOTIDE SEQUENCE</scope>
    <source>
        <strain>ATCC 43644</strain>
    </source>
</reference>
<reference evidence="2 3" key="2">
    <citation type="journal article" date="2011" name="Stand. Genomic Sci.">
        <title>Complete genome sequence of Isosphaera pallida type strain (IS1B).</title>
        <authorList>
            <consortium name="US DOE Joint Genome Institute (JGI-PGF)"/>
            <person name="Goker M."/>
            <person name="Cleland D."/>
            <person name="Saunders E."/>
            <person name="Lapidus A."/>
            <person name="Nolan M."/>
            <person name="Lucas S."/>
            <person name="Hammon N."/>
            <person name="Deshpande S."/>
            <person name="Cheng J.F."/>
            <person name="Tapia R."/>
            <person name="Han C."/>
            <person name="Goodwin L."/>
            <person name="Pitluck S."/>
            <person name="Liolios K."/>
            <person name="Pagani I."/>
            <person name="Ivanova N."/>
            <person name="Mavromatis K."/>
            <person name="Pati A."/>
            <person name="Chen A."/>
            <person name="Palaniappan K."/>
            <person name="Land M."/>
            <person name="Hauser L."/>
            <person name="Chang Y.J."/>
            <person name="Jeffries C.D."/>
            <person name="Detter J.C."/>
            <person name="Beck B."/>
            <person name="Woyke T."/>
            <person name="Bristow J."/>
            <person name="Eisen J.A."/>
            <person name="Markowitz V."/>
            <person name="Hugenholtz P."/>
            <person name="Kyrpides N.C."/>
            <person name="Klenk H.P."/>
        </authorList>
    </citation>
    <scope>NUCLEOTIDE SEQUENCE [LARGE SCALE GENOMIC DNA]</scope>
    <source>
        <strain evidence="3">ATCC 43644 / DSM 9630 / IS1B</strain>
    </source>
</reference>
<evidence type="ECO:0000259" key="1">
    <source>
        <dbReference type="Pfam" id="PF12146"/>
    </source>
</evidence>
<dbReference type="InterPro" id="IPR022742">
    <property type="entry name" value="Hydrolase_4"/>
</dbReference>
<sequence length="302" mass="33228">MNQSVITREVGLTVSGLKHPLQGRWFLPGSPHAQPDRPSAVVVVVHGLGEHQGRYQELARRLVENLGAAVLTYDQRGHGLSPGPRGVVNRWEENLDDLELAVHKARQQAHGAPLFVLGHSQGGLIALTWTLDHVNGSSDLRGLVVSNPALAIKVPVLRWQRWAADWLKAWPRITLGTPLTPDQLTRDPERQAAHRADRLVHNRINAPLFLGMIERGPALVARAQEFGVPLLMILGGADPVIEPATSLAFFEAVGTADKTLIHEPNALHEPLNDLNRNALFDQVTTWIRARVPIRQATDAISR</sequence>
<dbReference type="eggNOG" id="COG2267">
    <property type="taxonomic scope" value="Bacteria"/>
</dbReference>
<dbReference type="ESTHER" id="isopi-e8r2k6">
    <property type="family name" value="Monoglyceridelipase_lysophospholip"/>
</dbReference>
<keyword evidence="2" id="KW-0378">Hydrolase</keyword>
<dbReference type="GO" id="GO:0016787">
    <property type="term" value="F:hydrolase activity"/>
    <property type="evidence" value="ECO:0007669"/>
    <property type="project" value="UniProtKB-KW"/>
</dbReference>
<feature type="domain" description="Serine aminopeptidase S33" evidence="1">
    <location>
        <begin position="37"/>
        <end position="274"/>
    </location>
</feature>
<dbReference type="Proteomes" id="UP000008631">
    <property type="component" value="Chromosome"/>
</dbReference>
<dbReference type="Gene3D" id="3.40.50.1820">
    <property type="entry name" value="alpha/beta hydrolase"/>
    <property type="match status" value="1"/>
</dbReference>
<dbReference type="EMBL" id="CP002353">
    <property type="protein sequence ID" value="ADV62506.1"/>
    <property type="molecule type" value="Genomic_DNA"/>
</dbReference>
<dbReference type="Pfam" id="PF12146">
    <property type="entry name" value="Hydrolase_4"/>
    <property type="match status" value="1"/>
</dbReference>
<organism evidence="2 3">
    <name type="scientific">Isosphaera pallida (strain ATCC 43644 / DSM 9630 / IS1B)</name>
    <dbReference type="NCBI Taxonomy" id="575540"/>
    <lineage>
        <taxon>Bacteria</taxon>
        <taxon>Pseudomonadati</taxon>
        <taxon>Planctomycetota</taxon>
        <taxon>Planctomycetia</taxon>
        <taxon>Isosphaerales</taxon>
        <taxon>Isosphaeraceae</taxon>
        <taxon>Isosphaera</taxon>
    </lineage>
</organism>
<dbReference type="InterPro" id="IPR029058">
    <property type="entry name" value="AB_hydrolase_fold"/>
</dbReference>
<dbReference type="AlphaFoldDB" id="E8R2K6"/>
<evidence type="ECO:0000313" key="3">
    <source>
        <dbReference type="Proteomes" id="UP000008631"/>
    </source>
</evidence>
<accession>E8R2K6</accession>
<dbReference type="SUPFAM" id="SSF53474">
    <property type="entry name" value="alpha/beta-Hydrolases"/>
    <property type="match status" value="1"/>
</dbReference>
<dbReference type="InParanoid" id="E8R2K6"/>
<protein>
    <submittedName>
        <fullName evidence="2">Alpha/beta hydrolase fold protein</fullName>
    </submittedName>
</protein>
<gene>
    <name evidence="2" type="ordered locus">Isop_1926</name>
</gene>
<name>E8R2K6_ISOPI</name>
<dbReference type="RefSeq" id="WP_013564794.1">
    <property type="nucleotide sequence ID" value="NC_014962.1"/>
</dbReference>
<keyword evidence="3" id="KW-1185">Reference proteome</keyword>
<dbReference type="KEGG" id="ipa:Isop_1926"/>
<dbReference type="PANTHER" id="PTHR11614">
    <property type="entry name" value="PHOSPHOLIPASE-RELATED"/>
    <property type="match status" value="1"/>
</dbReference>
<evidence type="ECO:0000313" key="2">
    <source>
        <dbReference type="EMBL" id="ADV62506.1"/>
    </source>
</evidence>